<protein>
    <submittedName>
        <fullName evidence="6">WD repeat domain 72</fullName>
    </submittedName>
</protein>
<keyword evidence="1" id="KW-0597">Phosphoprotein</keyword>
<dbReference type="InterPro" id="IPR001680">
    <property type="entry name" value="WD40_rpt"/>
</dbReference>
<keyword evidence="3" id="KW-0677">Repeat</keyword>
<dbReference type="Xenbase" id="XB-GENE-1012344">
    <property type="gene designation" value="wdr72"/>
</dbReference>
<evidence type="ECO:0000256" key="3">
    <source>
        <dbReference type="ARBA" id="ARBA00022737"/>
    </source>
</evidence>
<dbReference type="InterPro" id="IPR019775">
    <property type="entry name" value="WD40_repeat_CS"/>
</dbReference>
<accession>A0A6I8Q2A7</accession>
<dbReference type="SMART" id="SM00320">
    <property type="entry name" value="WD40"/>
    <property type="match status" value="6"/>
</dbReference>
<dbReference type="AlphaFoldDB" id="A0A6I8Q2A7"/>
<name>A0A6I8Q2A7_XENTR</name>
<dbReference type="SUPFAM" id="SSF50998">
    <property type="entry name" value="Quinoprotein alcohol dehydrogenase-like"/>
    <property type="match status" value="1"/>
</dbReference>
<dbReference type="PROSITE" id="PS50294">
    <property type="entry name" value="WD_REPEATS_REGION"/>
    <property type="match status" value="1"/>
</dbReference>
<evidence type="ECO:0000256" key="2">
    <source>
        <dbReference type="ARBA" id="ARBA00022574"/>
    </source>
</evidence>
<dbReference type="InterPro" id="IPR011047">
    <property type="entry name" value="Quinoprotein_ADH-like_sf"/>
</dbReference>
<dbReference type="FunCoup" id="A0A6I8Q2A7">
    <property type="interactions" value="256"/>
</dbReference>
<dbReference type="Ensembl" id="ENSXETT00000065460">
    <property type="protein sequence ID" value="ENSXETP00000063361"/>
    <property type="gene ID" value="ENSXETG00000006344"/>
</dbReference>
<keyword evidence="2 4" id="KW-0853">WD repeat</keyword>
<dbReference type="Pfam" id="PF00400">
    <property type="entry name" value="WD40"/>
    <property type="match status" value="2"/>
</dbReference>
<dbReference type="InParanoid" id="A0A6I8Q2A7"/>
<dbReference type="Bgee" id="ENSXETG00000006344">
    <property type="expression patterns" value="Expressed in mesonephros and 3 other cell types or tissues"/>
</dbReference>
<dbReference type="InterPro" id="IPR049916">
    <property type="entry name" value="WDR72-like"/>
</dbReference>
<dbReference type="InterPro" id="IPR057848">
    <property type="entry name" value="WDR72_alpha-sol"/>
</dbReference>
<feature type="repeat" description="WD" evidence="4">
    <location>
        <begin position="554"/>
        <end position="595"/>
    </location>
</feature>
<proteinExistence type="predicted"/>
<dbReference type="Pfam" id="PF23123">
    <property type="entry name" value="WDR72_alpha-sol"/>
    <property type="match status" value="1"/>
</dbReference>
<sequence>MYSELTMKHTIQAVALWENRAPEHSITTIMITEDQKTIVTGSSEGQICLWHLSEDMKITSKAILFGHTTAVTCLAKARDFEKQPYIVSATEDGEMCVWNVANSQCIENAKLPYKHTAICYYHCSFRMTGEGWLLCCGHYQDVLIVDAKTLQVLNTFQTQASDWISCMCIVHSTRIQEDSLVAISVAGDLQVWDLSSSVNSIQEKQNVYELESKFLELPNCCAVRFCTFTERLLLVICSSSWRVFDYCDFSLLCTEIHKGNQSFAGGEFLARNRLIIWTVDGHSYIYQLLNSGLSKSVCPTEGGILKETITPQLLCSTSVEKKNVCAMGFMNERKEPFLKILYSGDISGRISFWHIPDILVPQTDGSPQEVQRKTTITLQEIFDRHKSMSEGIIDHLVTHEEGMAYVMITSSIYIANLDKLVCGCENGKIVITSALHAARARLLKDHLLLKGSLPHKIFEGHNFSITSLLYPHGESEKFDPTWLISGDQNSTVIWRDVFTGQIFHKFFLQAGSIMKLLVPPDDYKVKLFQTVYCICSDNSVALLNLQERMCLFHARKHLFPVKMLKWHPIEDVLIVGCEDGSVYVWEIETGTLERHETGDIAKAILSSCENYNIVMADSIITSSKEVQRNRRTTYKSSNSYKLGTLSHNLFQNEKASNKAADSSYISRPFSVVPVKSKYNISLHLLLFDLEKVLELLHLSQANGLKSANSFSTYDALKTVKNSSEKRPLTLKRNKTAGSFYQGDGQMPETFVQENVGHLNEESGGTKRNKKFKSSKRNKIESEGKIDVNMITDAAKLFLSCLVPWGLDKELDIFCIRHLDILEIQSSVTFGIISSVDHIGLMLPGWNQIVNNDNSAISLHHSFIKKVMELSSKYSMATQKQSEKCSHQECNHFNTMNLNTLAYILKKLCVVSKGLRMEPVSTFSSIISQEKMESVRVKWKSSEHFNSFSMFSAELLQDKNFPEPENVSLIKLVSSWKGQSVQVIEAMQAVLLAELKRRMQSVLETVITTQPIAVVDSVDNGHTSHPESSDSIELQSIANHSMQSPGAVVKCESESKSVKFQEDEVSQEKCGLEDSDSPDDMKQNAWMAKMCYCKVC</sequence>
<evidence type="ECO:0000256" key="1">
    <source>
        <dbReference type="ARBA" id="ARBA00022553"/>
    </source>
</evidence>
<organism evidence="6">
    <name type="scientific">Xenopus tropicalis</name>
    <name type="common">Western clawed frog</name>
    <name type="synonym">Silurana tropicalis</name>
    <dbReference type="NCBI Taxonomy" id="8364"/>
    <lineage>
        <taxon>Eukaryota</taxon>
        <taxon>Metazoa</taxon>
        <taxon>Chordata</taxon>
        <taxon>Craniata</taxon>
        <taxon>Vertebrata</taxon>
        <taxon>Euteleostomi</taxon>
        <taxon>Amphibia</taxon>
        <taxon>Batrachia</taxon>
        <taxon>Anura</taxon>
        <taxon>Pipoidea</taxon>
        <taxon>Pipidae</taxon>
        <taxon>Xenopodinae</taxon>
        <taxon>Xenopus</taxon>
        <taxon>Silurana</taxon>
    </lineage>
</organism>
<reference evidence="6" key="1">
    <citation type="journal article" date="2010" name="Science">
        <title>The genome of the Western clawed frog Xenopus tropicalis.</title>
        <authorList>
            <person name="Hellsten U."/>
            <person name="Harland R.M."/>
            <person name="Gilchrist M.J."/>
            <person name="Hendrix D."/>
            <person name="Jurka J."/>
            <person name="Kapitonov V."/>
            <person name="Ovcharenko I."/>
            <person name="Putnam N.H."/>
            <person name="Shu S."/>
            <person name="Taher L."/>
            <person name="Blitz I.L."/>
            <person name="Blumberg B."/>
            <person name="Dichmann D.S."/>
            <person name="Dubchak I."/>
            <person name="Amaya E."/>
            <person name="Detter J.C."/>
            <person name="Fletcher R."/>
            <person name="Gerhard D.S."/>
            <person name="Goodstein D."/>
            <person name="Graves T."/>
            <person name="Grigoriev I.V."/>
            <person name="Grimwood J."/>
            <person name="Kawashima T."/>
            <person name="Lindquist E."/>
            <person name="Lucas S.M."/>
            <person name="Mead P.E."/>
            <person name="Mitros T."/>
            <person name="Ogino H."/>
            <person name="Ohta Y."/>
            <person name="Poliakov A.V."/>
            <person name="Pollet N."/>
            <person name="Robert J."/>
            <person name="Salamov A."/>
            <person name="Sater A.K."/>
            <person name="Schmutz J."/>
            <person name="Terry A."/>
            <person name="Vize P.D."/>
            <person name="Warren W.C."/>
            <person name="Wells D."/>
            <person name="Wills A."/>
            <person name="Wilson R.K."/>
            <person name="Zimmerman L.B."/>
            <person name="Zorn A.M."/>
            <person name="Grainger R."/>
            <person name="Grammer T."/>
            <person name="Khokha M.K."/>
            <person name="Richardson P.M."/>
            <person name="Rokhsar D.S."/>
        </authorList>
    </citation>
    <scope>NUCLEOTIDE SEQUENCE [LARGE SCALE GENOMIC DNA]</scope>
    <source>
        <strain evidence="6">Nigerian</strain>
    </source>
</reference>
<dbReference type="Gene3D" id="2.130.10.10">
    <property type="entry name" value="YVTN repeat-like/Quinoprotein amine dehydrogenase"/>
    <property type="match status" value="2"/>
</dbReference>
<dbReference type="PANTHER" id="PTHR44099">
    <property type="entry name" value="RABCONNECTIN-3B, ISOFORM A"/>
    <property type="match status" value="1"/>
</dbReference>
<reference evidence="6" key="2">
    <citation type="submission" date="2020-05" db="UniProtKB">
        <authorList>
            <consortium name="Ensembl"/>
        </authorList>
    </citation>
    <scope>IDENTIFICATION</scope>
</reference>
<dbReference type="GeneTree" id="ENSGT00940000160298"/>
<feature type="domain" description="WDR72-like alpha-solenoid" evidence="5">
    <location>
        <begin position="866"/>
        <end position="1077"/>
    </location>
</feature>
<evidence type="ECO:0000313" key="6">
    <source>
        <dbReference type="Ensembl" id="ENSXETP00000063361"/>
    </source>
</evidence>
<gene>
    <name evidence="6" type="primary">wdr72</name>
</gene>
<feature type="repeat" description="WD" evidence="4">
    <location>
        <begin position="64"/>
        <end position="108"/>
    </location>
</feature>
<evidence type="ECO:0000259" key="5">
    <source>
        <dbReference type="Pfam" id="PF23123"/>
    </source>
</evidence>
<feature type="repeat" description="WD" evidence="4">
    <location>
        <begin position="19"/>
        <end position="60"/>
    </location>
</feature>
<evidence type="ECO:0000256" key="4">
    <source>
        <dbReference type="PROSITE-ProRule" id="PRU00221"/>
    </source>
</evidence>
<dbReference type="InterPro" id="IPR015943">
    <property type="entry name" value="WD40/YVTN_repeat-like_dom_sf"/>
</dbReference>
<dbReference type="PROSITE" id="PS50082">
    <property type="entry name" value="WD_REPEATS_2"/>
    <property type="match status" value="3"/>
</dbReference>
<dbReference type="FunFam" id="2.130.10.10:FF:000247">
    <property type="entry name" value="WD repeat-containing protein 72"/>
    <property type="match status" value="1"/>
</dbReference>
<dbReference type="PANTHER" id="PTHR44099:SF2">
    <property type="entry name" value="WD REPEAT-CONTAINING PROTEIN 72"/>
    <property type="match status" value="1"/>
</dbReference>
<dbReference type="PROSITE" id="PS00678">
    <property type="entry name" value="WD_REPEATS_1"/>
    <property type="match status" value="1"/>
</dbReference>